<dbReference type="EMBL" id="AQPF01000025">
    <property type="protein sequence ID" value="KAF0804779.1"/>
    <property type="molecule type" value="Genomic_DNA"/>
</dbReference>
<evidence type="ECO:0000313" key="3">
    <source>
        <dbReference type="Proteomes" id="UP000771797"/>
    </source>
</evidence>
<dbReference type="InterPro" id="IPR032092">
    <property type="entry name" value="PilW"/>
</dbReference>
<feature type="transmembrane region" description="Helical" evidence="1">
    <location>
        <begin position="12"/>
        <end position="36"/>
    </location>
</feature>
<comment type="caution">
    <text evidence="2">The sequence shown here is derived from an EMBL/GenBank/DDBJ whole genome shotgun (WGS) entry which is preliminary data.</text>
</comment>
<evidence type="ECO:0000313" key="2">
    <source>
        <dbReference type="EMBL" id="KAF0804779.1"/>
    </source>
</evidence>
<dbReference type="SUPFAM" id="SSF54523">
    <property type="entry name" value="Pili subunits"/>
    <property type="match status" value="1"/>
</dbReference>
<keyword evidence="3" id="KW-1185">Reference proteome</keyword>
<reference evidence="2 3" key="1">
    <citation type="submission" date="2012-09" db="EMBL/GenBank/DDBJ databases">
        <title>Genome Sequence of alkane-degrading Bacterium Alcanivorax sp. 6-D-6.</title>
        <authorList>
            <person name="Lai Q."/>
            <person name="Shao Z."/>
        </authorList>
    </citation>
    <scope>NUCLEOTIDE SEQUENCE [LARGE SCALE GENOMIC DNA]</scope>
    <source>
        <strain evidence="2 3">6-D-6</strain>
    </source>
</reference>
<evidence type="ECO:0008006" key="4">
    <source>
        <dbReference type="Google" id="ProtNLM"/>
    </source>
</evidence>
<sequence>MRLFGTHQQQTGFSLVELMVAMVLGLIITGAAISLFSTNQRTFSLQQNMARIQEQGDLAMRFINQDVRLAGNMSDAVSATFMPGIILDASSAVTGGSAIPPGSDGGADSDRLTLAYHGELDCQGNGAGVMTEIVNTYWVGGDNDDELYCRGNQSGASNGVVLLRGIKSFQVLYGVDQTTDGIAFASQYLSADEVLASADVDQSRIVAVKIGLLMEADLPVLGGGEQDQTFYILDREVDVSAGRTLRRQFFSTVAIRNYPWDVI</sequence>
<dbReference type="RefSeq" id="WP_133492849.1">
    <property type="nucleotide sequence ID" value="NZ_AQPF01000025.1"/>
</dbReference>
<organism evidence="2 3">
    <name type="scientific">Alcanivorax xiamenensis</name>
    <dbReference type="NCBI Taxonomy" id="1177156"/>
    <lineage>
        <taxon>Bacteria</taxon>
        <taxon>Pseudomonadati</taxon>
        <taxon>Pseudomonadota</taxon>
        <taxon>Gammaproteobacteria</taxon>
        <taxon>Oceanospirillales</taxon>
        <taxon>Alcanivoracaceae</taxon>
        <taxon>Alcanivorax</taxon>
    </lineage>
</organism>
<dbReference type="PROSITE" id="PS00409">
    <property type="entry name" value="PROKAR_NTER_METHYL"/>
    <property type="match status" value="1"/>
</dbReference>
<name>A0ABQ6Y638_9GAMM</name>
<dbReference type="NCBIfam" id="TIGR02532">
    <property type="entry name" value="IV_pilin_GFxxxE"/>
    <property type="match status" value="1"/>
</dbReference>
<dbReference type="Pfam" id="PF16074">
    <property type="entry name" value="PilW"/>
    <property type="match status" value="1"/>
</dbReference>
<keyword evidence="1" id="KW-1133">Transmembrane helix</keyword>
<keyword evidence="1" id="KW-0472">Membrane</keyword>
<accession>A0ABQ6Y638</accession>
<evidence type="ECO:0000256" key="1">
    <source>
        <dbReference type="SAM" id="Phobius"/>
    </source>
</evidence>
<keyword evidence="1" id="KW-0812">Transmembrane</keyword>
<protein>
    <recommendedName>
        <fullName evidence="4">Type IV pilus assembly protein PilW</fullName>
    </recommendedName>
</protein>
<dbReference type="InterPro" id="IPR045584">
    <property type="entry name" value="Pilin-like"/>
</dbReference>
<gene>
    <name evidence="2" type="ORF">A6D6_02813</name>
</gene>
<dbReference type="Proteomes" id="UP000771797">
    <property type="component" value="Unassembled WGS sequence"/>
</dbReference>
<dbReference type="InterPro" id="IPR012902">
    <property type="entry name" value="N_methyl_site"/>
</dbReference>
<proteinExistence type="predicted"/>
<dbReference type="Pfam" id="PF07963">
    <property type="entry name" value="N_methyl"/>
    <property type="match status" value="1"/>
</dbReference>